<dbReference type="InterPro" id="IPR036388">
    <property type="entry name" value="WH-like_DNA-bd_sf"/>
</dbReference>
<evidence type="ECO:0000313" key="6">
    <source>
        <dbReference type="EMBL" id="SOY44165.1"/>
    </source>
</evidence>
<dbReference type="InterPro" id="IPR001789">
    <property type="entry name" value="Sig_transdc_resp-reg_receiver"/>
</dbReference>
<evidence type="ECO:0000259" key="4">
    <source>
        <dbReference type="PROSITE" id="PS50043"/>
    </source>
</evidence>
<dbReference type="InterPro" id="IPR011006">
    <property type="entry name" value="CheY-like_superfamily"/>
</dbReference>
<dbReference type="SUPFAM" id="SSF46894">
    <property type="entry name" value="C-terminal effector domain of the bipartite response regulators"/>
    <property type="match status" value="1"/>
</dbReference>
<dbReference type="Pfam" id="PF00072">
    <property type="entry name" value="Response_reg"/>
    <property type="match status" value="1"/>
</dbReference>
<organism evidence="6">
    <name type="scientific">Cupriavidus taiwanensis</name>
    <dbReference type="NCBI Taxonomy" id="164546"/>
    <lineage>
        <taxon>Bacteria</taxon>
        <taxon>Pseudomonadati</taxon>
        <taxon>Pseudomonadota</taxon>
        <taxon>Betaproteobacteria</taxon>
        <taxon>Burkholderiales</taxon>
        <taxon>Burkholderiaceae</taxon>
        <taxon>Cupriavidus</taxon>
    </lineage>
</organism>
<dbReference type="Proteomes" id="UP000256297">
    <property type="component" value="Chromosome CBM2589_b"/>
</dbReference>
<dbReference type="PANTHER" id="PTHR43214:SF17">
    <property type="entry name" value="TRANSCRIPTIONAL REGULATORY PROTEIN RCSB"/>
    <property type="match status" value="1"/>
</dbReference>
<dbReference type="GO" id="GO:0003677">
    <property type="term" value="F:DNA binding"/>
    <property type="evidence" value="ECO:0007669"/>
    <property type="project" value="UniProtKB-KW"/>
</dbReference>
<dbReference type="SUPFAM" id="SSF52172">
    <property type="entry name" value="CheY-like"/>
    <property type="match status" value="1"/>
</dbReference>
<keyword evidence="1 3" id="KW-0597">Phosphoprotein</keyword>
<evidence type="ECO:0000256" key="3">
    <source>
        <dbReference type="PROSITE-ProRule" id="PRU00169"/>
    </source>
</evidence>
<feature type="modified residue" description="4-aspartylphosphate" evidence="3">
    <location>
        <position position="58"/>
    </location>
</feature>
<evidence type="ECO:0000256" key="1">
    <source>
        <dbReference type="ARBA" id="ARBA00022553"/>
    </source>
</evidence>
<name>A0A375BGT5_9BURK</name>
<dbReference type="InterPro" id="IPR000792">
    <property type="entry name" value="Tscrpt_reg_LuxR_C"/>
</dbReference>
<dbReference type="PRINTS" id="PR00038">
    <property type="entry name" value="HTHLUXR"/>
</dbReference>
<dbReference type="GO" id="GO:0006355">
    <property type="term" value="P:regulation of DNA-templated transcription"/>
    <property type="evidence" value="ECO:0007669"/>
    <property type="project" value="InterPro"/>
</dbReference>
<dbReference type="InterPro" id="IPR016032">
    <property type="entry name" value="Sig_transdc_resp-reg_C-effctor"/>
</dbReference>
<dbReference type="CDD" id="cd06170">
    <property type="entry name" value="LuxR_C_like"/>
    <property type="match status" value="1"/>
</dbReference>
<evidence type="ECO:0000259" key="5">
    <source>
        <dbReference type="PROSITE" id="PS50110"/>
    </source>
</evidence>
<dbReference type="PROSITE" id="PS50110">
    <property type="entry name" value="RESPONSE_REGULATORY"/>
    <property type="match status" value="1"/>
</dbReference>
<dbReference type="AlphaFoldDB" id="A0A375BGT5"/>
<evidence type="ECO:0000256" key="2">
    <source>
        <dbReference type="ARBA" id="ARBA00023125"/>
    </source>
</evidence>
<dbReference type="Gene3D" id="1.10.10.10">
    <property type="entry name" value="Winged helix-like DNA-binding domain superfamily/Winged helix DNA-binding domain"/>
    <property type="match status" value="1"/>
</dbReference>
<dbReference type="InterPro" id="IPR058245">
    <property type="entry name" value="NreC/VraR/RcsB-like_REC"/>
</dbReference>
<keyword evidence="2" id="KW-0238">DNA-binding</keyword>
<dbReference type="PROSITE" id="PS50043">
    <property type="entry name" value="HTH_LUXR_2"/>
    <property type="match status" value="1"/>
</dbReference>
<sequence>MPLRFISAVIADDHPVIQLAVKATLSEIPTMQVSATCSSGKELFAALETLQPDLIVTDFSMERSQGNDDGLRLLRRLRQLRPDTPIVVFTMLTNGGLLTRISEIGVDAIVGKHEAPGILRQICIDVLSGKGQRLSPGIAARLSGAGALPGGGASPLSPREIEVVRMFATGSTVTEIAGYLHRSLATVATQKRSAMRKLNVTSNADLVAYARDNGLT</sequence>
<dbReference type="EMBL" id="OFSP01000004">
    <property type="protein sequence ID" value="SOY44165.1"/>
    <property type="molecule type" value="Genomic_DNA"/>
</dbReference>
<dbReference type="Pfam" id="PF00196">
    <property type="entry name" value="GerE"/>
    <property type="match status" value="1"/>
</dbReference>
<protein>
    <submittedName>
        <fullName evidence="6">Response regulator, NarL-family</fullName>
    </submittedName>
</protein>
<dbReference type="PANTHER" id="PTHR43214">
    <property type="entry name" value="TWO-COMPONENT RESPONSE REGULATOR"/>
    <property type="match status" value="1"/>
</dbReference>
<dbReference type="PROSITE" id="PS00622">
    <property type="entry name" value="HTH_LUXR_1"/>
    <property type="match status" value="1"/>
</dbReference>
<comment type="caution">
    <text evidence="6">The sequence shown here is derived from an EMBL/GenBank/DDBJ whole genome shotgun (WGS) entry which is preliminary data.</text>
</comment>
<feature type="domain" description="HTH luxR-type" evidence="4">
    <location>
        <begin position="149"/>
        <end position="214"/>
    </location>
</feature>
<gene>
    <name evidence="6" type="ORF">CBM2589_B120128</name>
</gene>
<feature type="domain" description="Response regulatory" evidence="5">
    <location>
        <begin position="7"/>
        <end position="127"/>
    </location>
</feature>
<dbReference type="SMART" id="SM00421">
    <property type="entry name" value="HTH_LUXR"/>
    <property type="match status" value="1"/>
</dbReference>
<reference evidence="6" key="1">
    <citation type="submission" date="2018-01" db="EMBL/GenBank/DDBJ databases">
        <authorList>
            <person name="Clerissi C."/>
        </authorList>
    </citation>
    <scope>NUCLEOTIDE SEQUENCE</scope>
    <source>
        <strain evidence="6">Cupriavidus taiwanensis STM 3521</strain>
    </source>
</reference>
<dbReference type="GO" id="GO:0000160">
    <property type="term" value="P:phosphorelay signal transduction system"/>
    <property type="evidence" value="ECO:0007669"/>
    <property type="project" value="InterPro"/>
</dbReference>
<dbReference type="CDD" id="cd17535">
    <property type="entry name" value="REC_NarL-like"/>
    <property type="match status" value="1"/>
</dbReference>
<accession>A0A375BGT5</accession>
<dbReference type="Gene3D" id="3.40.50.2300">
    <property type="match status" value="1"/>
</dbReference>
<proteinExistence type="predicted"/>
<dbReference type="SMART" id="SM00448">
    <property type="entry name" value="REC"/>
    <property type="match status" value="1"/>
</dbReference>
<dbReference type="RefSeq" id="WP_116336644.1">
    <property type="nucleotide sequence ID" value="NZ_LT976856.1"/>
</dbReference>
<dbReference type="InterPro" id="IPR039420">
    <property type="entry name" value="WalR-like"/>
</dbReference>